<evidence type="ECO:0000313" key="2">
    <source>
        <dbReference type="Proteomes" id="UP000662572"/>
    </source>
</evidence>
<dbReference type="AlphaFoldDB" id="A0A918PTU9"/>
<evidence type="ECO:0000313" key="1">
    <source>
        <dbReference type="EMBL" id="GGZ23023.1"/>
    </source>
</evidence>
<proteinExistence type="predicted"/>
<name>A0A918PTU9_9CAUL</name>
<accession>A0A918PTU9</accession>
<comment type="caution">
    <text evidence="1">The sequence shown here is derived from an EMBL/GenBank/DDBJ whole genome shotgun (WGS) entry which is preliminary data.</text>
</comment>
<dbReference type="EMBL" id="BMZB01000001">
    <property type="protein sequence ID" value="GGZ23023.1"/>
    <property type="molecule type" value="Genomic_DNA"/>
</dbReference>
<gene>
    <name evidence="1" type="ORF">GCM10011273_04910</name>
</gene>
<reference evidence="1" key="1">
    <citation type="journal article" date="2014" name="Int. J. Syst. Evol. Microbiol.">
        <title>Complete genome sequence of Corynebacterium casei LMG S-19264T (=DSM 44701T), isolated from a smear-ripened cheese.</title>
        <authorList>
            <consortium name="US DOE Joint Genome Institute (JGI-PGF)"/>
            <person name="Walter F."/>
            <person name="Albersmeier A."/>
            <person name="Kalinowski J."/>
            <person name="Ruckert C."/>
        </authorList>
    </citation>
    <scope>NUCLEOTIDE SEQUENCE</scope>
    <source>
        <strain evidence="1">KCTC 32296</strain>
    </source>
</reference>
<dbReference type="Proteomes" id="UP000662572">
    <property type="component" value="Unassembled WGS sequence"/>
</dbReference>
<organism evidence="1 2">
    <name type="scientific">Asticcacaulis endophyticus</name>
    <dbReference type="NCBI Taxonomy" id="1395890"/>
    <lineage>
        <taxon>Bacteria</taxon>
        <taxon>Pseudomonadati</taxon>
        <taxon>Pseudomonadota</taxon>
        <taxon>Alphaproteobacteria</taxon>
        <taxon>Caulobacterales</taxon>
        <taxon>Caulobacteraceae</taxon>
        <taxon>Asticcacaulis</taxon>
    </lineage>
</organism>
<protein>
    <submittedName>
        <fullName evidence="1">Uncharacterized protein</fullName>
    </submittedName>
</protein>
<keyword evidence="2" id="KW-1185">Reference proteome</keyword>
<reference evidence="1" key="2">
    <citation type="submission" date="2020-09" db="EMBL/GenBank/DDBJ databases">
        <authorList>
            <person name="Sun Q."/>
            <person name="Kim S."/>
        </authorList>
    </citation>
    <scope>NUCLEOTIDE SEQUENCE</scope>
    <source>
        <strain evidence="1">KCTC 32296</strain>
    </source>
</reference>
<dbReference type="RefSeq" id="WP_189484771.1">
    <property type="nucleotide sequence ID" value="NZ_BMZB01000001.1"/>
</dbReference>
<sequence>MASVRYPIALHGIDVLNSWASKGFARAARESEAMAESGKSVQFVSEVVGPKFETESAALDYYGAQYPELLEDARPGSRFTPDAADVFARLMCRAEPVKSAKRTTPAMTGGQRWPAPAKPVKSVWQLSVSYWKIIPKRVAKPAASLEPYVQARAVRKKALGQALTPEEVQALAANPLMSYRPQKALDIGLFEFIPPDNPNIIIADE</sequence>